<sequence length="315" mass="36551">MKYVNIIMAAYNGGKFIGEQLESILNNDYTNWILWVFDDGSTDETQSIVRKHQIDYPDKIKYIKNSRNLGVTHNFLNGLCYVVNEGDRTNDSYFMFCDQDDVWYSNKIADTVSCMLKLEKKHGRSIPAAVFTDVNVVDSALMTIHPSFHHSNHLDTKKLDLPHLLMENKLIGCTTMINYSLASKVTVKSHMHIRYHDWWIGLIAASCGNIGYLHKATMAYRQHGNNLVGDQNFIGYVEKRILSFKEQRETLLSTVKQAGTFYRMYHKELEPQQKLQIYTFANLYNYNWILRRAVVMKHGYLKSGFLRNLGLLLIL</sequence>
<protein>
    <submittedName>
        <fullName evidence="2">Glycosyl transferase</fullName>
    </submittedName>
</protein>
<dbReference type="PANTHER" id="PTHR22916">
    <property type="entry name" value="GLYCOSYLTRANSFERASE"/>
    <property type="match status" value="1"/>
</dbReference>
<keyword evidence="2" id="KW-0808">Transferase</keyword>
<dbReference type="PANTHER" id="PTHR22916:SF3">
    <property type="entry name" value="UDP-GLCNAC:BETAGAL BETA-1,3-N-ACETYLGLUCOSAMINYLTRANSFERASE-LIKE PROTEIN 1"/>
    <property type="match status" value="1"/>
</dbReference>
<dbReference type="InterPro" id="IPR029044">
    <property type="entry name" value="Nucleotide-diphossugar_trans"/>
</dbReference>
<dbReference type="EMBL" id="AP023367">
    <property type="protein sequence ID" value="BCJ95733.1"/>
    <property type="molecule type" value="Genomic_DNA"/>
</dbReference>
<dbReference type="RefSeq" id="WP_184093513.1">
    <property type="nucleotide sequence ID" value="NZ_AP023367.1"/>
</dbReference>
<reference evidence="2 3" key="1">
    <citation type="journal article" date="2016" name="Int. J. Syst. Evol. Microbiol.">
        <title>Descriptions of Anaerotaenia torta gen. nov., sp. nov. and Anaerocolumna cellulosilytica gen. nov., sp. nov. isolated from a methanogenic reactor of cattle waste.</title>
        <authorList>
            <person name="Uek A."/>
            <person name="Ohtaki Y."/>
            <person name="Kaku N."/>
            <person name="Ueki K."/>
        </authorList>
    </citation>
    <scope>NUCLEOTIDE SEQUENCE [LARGE SCALE GENOMIC DNA]</scope>
    <source>
        <strain evidence="2 3">SN021</strain>
    </source>
</reference>
<feature type="domain" description="Glycosyltransferase 2-like" evidence="1">
    <location>
        <begin position="6"/>
        <end position="115"/>
    </location>
</feature>
<dbReference type="Pfam" id="PF00535">
    <property type="entry name" value="Glycos_transf_2"/>
    <property type="match status" value="1"/>
</dbReference>
<evidence type="ECO:0000313" key="2">
    <source>
        <dbReference type="EMBL" id="BCJ95733.1"/>
    </source>
</evidence>
<dbReference type="GO" id="GO:0016758">
    <property type="term" value="F:hexosyltransferase activity"/>
    <property type="evidence" value="ECO:0007669"/>
    <property type="project" value="UniProtKB-ARBA"/>
</dbReference>
<proteinExistence type="predicted"/>
<dbReference type="AlphaFoldDB" id="A0A6S6QWY5"/>
<dbReference type="Gene3D" id="3.90.550.10">
    <property type="entry name" value="Spore Coat Polysaccharide Biosynthesis Protein SpsA, Chain A"/>
    <property type="match status" value="1"/>
</dbReference>
<gene>
    <name evidence="2" type="primary">cps2F</name>
    <name evidence="2" type="ORF">acsn021_33020</name>
</gene>
<evidence type="ECO:0000313" key="3">
    <source>
        <dbReference type="Proteomes" id="UP000515561"/>
    </source>
</evidence>
<evidence type="ECO:0000259" key="1">
    <source>
        <dbReference type="Pfam" id="PF00535"/>
    </source>
</evidence>
<dbReference type="SUPFAM" id="SSF53448">
    <property type="entry name" value="Nucleotide-diphospho-sugar transferases"/>
    <property type="match status" value="1"/>
</dbReference>
<name>A0A6S6QWY5_9FIRM</name>
<organism evidence="2 3">
    <name type="scientific">Anaerocolumna cellulosilytica</name>
    <dbReference type="NCBI Taxonomy" id="433286"/>
    <lineage>
        <taxon>Bacteria</taxon>
        <taxon>Bacillati</taxon>
        <taxon>Bacillota</taxon>
        <taxon>Clostridia</taxon>
        <taxon>Lachnospirales</taxon>
        <taxon>Lachnospiraceae</taxon>
        <taxon>Anaerocolumna</taxon>
    </lineage>
</organism>
<dbReference type="KEGG" id="acel:acsn021_33020"/>
<dbReference type="Proteomes" id="UP000515561">
    <property type="component" value="Chromosome"/>
</dbReference>
<accession>A0A6S6QWY5</accession>
<dbReference type="CDD" id="cd04196">
    <property type="entry name" value="GT_2_like_d"/>
    <property type="match status" value="1"/>
</dbReference>
<dbReference type="InterPro" id="IPR001173">
    <property type="entry name" value="Glyco_trans_2-like"/>
</dbReference>
<keyword evidence="3" id="KW-1185">Reference proteome</keyword>